<gene>
    <name evidence="2" type="ORF">GP486_002512</name>
</gene>
<dbReference type="Proteomes" id="UP000750711">
    <property type="component" value="Unassembled WGS sequence"/>
</dbReference>
<proteinExistence type="predicted"/>
<keyword evidence="3" id="KW-1185">Reference proteome</keyword>
<dbReference type="EMBL" id="JAGHQM010000284">
    <property type="protein sequence ID" value="KAH0562890.1"/>
    <property type="molecule type" value="Genomic_DNA"/>
</dbReference>
<feature type="non-terminal residue" evidence="2">
    <location>
        <position position="1"/>
    </location>
</feature>
<evidence type="ECO:0000313" key="2">
    <source>
        <dbReference type="EMBL" id="KAH0562890.1"/>
    </source>
</evidence>
<organism evidence="2 3">
    <name type="scientific">Trichoglossum hirsutum</name>
    <dbReference type="NCBI Taxonomy" id="265104"/>
    <lineage>
        <taxon>Eukaryota</taxon>
        <taxon>Fungi</taxon>
        <taxon>Dikarya</taxon>
        <taxon>Ascomycota</taxon>
        <taxon>Pezizomycotina</taxon>
        <taxon>Geoglossomycetes</taxon>
        <taxon>Geoglossales</taxon>
        <taxon>Geoglossaceae</taxon>
        <taxon>Trichoglossum</taxon>
    </lineage>
</organism>
<evidence type="ECO:0000259" key="1">
    <source>
        <dbReference type="PROSITE" id="PS52045"/>
    </source>
</evidence>
<dbReference type="SUPFAM" id="SSF89372">
    <property type="entry name" value="Fucose-specific lectin"/>
    <property type="match status" value="1"/>
</dbReference>
<dbReference type="PROSITE" id="PS52045">
    <property type="entry name" value="NEPROSIN_PEP_CD"/>
    <property type="match status" value="1"/>
</dbReference>
<name>A0A9P8LEY3_9PEZI</name>
<dbReference type="AlphaFoldDB" id="A0A9P8LEY3"/>
<feature type="domain" description="Neprosin PEP catalytic" evidence="1">
    <location>
        <begin position="1"/>
        <end position="266"/>
    </location>
</feature>
<dbReference type="Pfam" id="PF03080">
    <property type="entry name" value="Neprosin"/>
    <property type="match status" value="1"/>
</dbReference>
<protein>
    <recommendedName>
        <fullName evidence="1">Neprosin PEP catalytic domain-containing protein</fullName>
    </recommendedName>
</protein>
<sequence length="683" mass="73880">VELRDFSLIQTAVANLHPSHPVQTIEAGWKREGGGVVQLFVFFTTTGYDSWGAGKTAFAQDSTDWIPLVSDSFTPGVGFKFLPASHIDGPQETLALQWQLVKKSPFLADGWYLRMEGAWIGYYPLSLFTAPPPPVTQGRDTGKTWGPVDVSNTLADHATSLQVYGEVYDADYDRGKSNPGTPTTTDMGSGKYPVEGFGKAAFIANIMRQLKPGWETFRWEDARADDWTLVNPDAFDKVKYDIQFNPLTPTTFRSFCYLGGTGQALESGKWSEWDNVSAAAPAGSGNQFVGGSSVTAVQRAGAVTDLFLVGTDGRVYWSFWFDGDWSGFNSSAEWRALDGMGQSNPRFLPGGKIAGCARTVNNLDLFGVGNDGKVYTAWWVKGQDWTGWRDITGSSQTFPANAPMTVVSRAEKQLDIFVNDNGTILTAFWANDGNPDWTSVHTGWQEIGSPVGFQARSEILAVSRNSDTMEVAMVGSDDQVYVYGFLSGSTDPPAFGSVGAPPPDKSVDPPAHVHFPDGSKVAGVSRGPELLNLFVVGGGTIWTSGWEKGNGWSGVGQDADGNDKFWNQLGFVVEGDVSPDSVFDAVQSDIVALTRRNHTNLNMDVIITGTSGKVYRTAWDDAKGQWGSPTTGNWDFGVGGVINDKKKFPMGFRIGVVSREVFGLTVLAADLSGVVFVTEFEGP</sequence>
<accession>A0A9P8LEY3</accession>
<dbReference type="InterPro" id="IPR004314">
    <property type="entry name" value="Neprosin"/>
</dbReference>
<reference evidence="2" key="1">
    <citation type="submission" date="2021-03" db="EMBL/GenBank/DDBJ databases">
        <title>Comparative genomics and phylogenomic investigation of the class Geoglossomycetes provide insights into ecological specialization and systematics.</title>
        <authorList>
            <person name="Melie T."/>
            <person name="Pirro S."/>
            <person name="Miller A.N."/>
            <person name="Quandt A."/>
        </authorList>
    </citation>
    <scope>NUCLEOTIDE SEQUENCE</scope>
    <source>
        <strain evidence="2">CAQ_001_2017</strain>
    </source>
</reference>
<comment type="caution">
    <text evidence="2">The sequence shown here is derived from an EMBL/GenBank/DDBJ whole genome shotgun (WGS) entry which is preliminary data.</text>
</comment>
<dbReference type="Gene3D" id="2.120.10.70">
    <property type="entry name" value="Fucose-specific lectin"/>
    <property type="match status" value="1"/>
</dbReference>
<evidence type="ECO:0000313" key="3">
    <source>
        <dbReference type="Proteomes" id="UP000750711"/>
    </source>
</evidence>